<evidence type="ECO:0000259" key="8">
    <source>
        <dbReference type="PROSITE" id="PS51779"/>
    </source>
</evidence>
<comment type="caution">
    <text evidence="9">The sequence shown here is derived from an EMBL/GenBank/DDBJ whole genome shotgun (WGS) entry which is preliminary data.</text>
</comment>
<feature type="domain" description="POTRA" evidence="8">
    <location>
        <begin position="30"/>
        <end position="102"/>
    </location>
</feature>
<evidence type="ECO:0000256" key="4">
    <source>
        <dbReference type="ARBA" id="ARBA00022692"/>
    </source>
</evidence>
<comment type="subcellular location">
    <subcellularLocation>
        <location evidence="1">Membrane</location>
    </subcellularLocation>
</comment>
<keyword evidence="7" id="KW-0131">Cell cycle</keyword>
<dbReference type="EMBL" id="JNSK01000001">
    <property type="protein sequence ID" value="KGA20779.1"/>
    <property type="molecule type" value="Genomic_DNA"/>
</dbReference>
<evidence type="ECO:0000256" key="1">
    <source>
        <dbReference type="ARBA" id="ARBA00004370"/>
    </source>
</evidence>
<evidence type="ECO:0000256" key="5">
    <source>
        <dbReference type="ARBA" id="ARBA00022989"/>
    </source>
</evidence>
<dbReference type="GO" id="GO:0005886">
    <property type="term" value="C:plasma membrane"/>
    <property type="evidence" value="ECO:0007669"/>
    <property type="project" value="TreeGrafter"/>
</dbReference>
<dbReference type="PANTHER" id="PTHR37820">
    <property type="entry name" value="CELL DIVISION PROTEIN DIVIB"/>
    <property type="match status" value="1"/>
</dbReference>
<dbReference type="GO" id="GO:0051301">
    <property type="term" value="P:cell division"/>
    <property type="evidence" value="ECO:0007669"/>
    <property type="project" value="UniProtKB-KW"/>
</dbReference>
<keyword evidence="4" id="KW-0812">Transmembrane</keyword>
<evidence type="ECO:0000256" key="3">
    <source>
        <dbReference type="ARBA" id="ARBA00022618"/>
    </source>
</evidence>
<reference evidence="9" key="1">
    <citation type="submission" date="2014-05" db="EMBL/GenBank/DDBJ databases">
        <title>Key roles for freshwater Actinobacteria revealed by deep metagenomic sequencing.</title>
        <authorList>
            <person name="Ghai R."/>
            <person name="Mizuno C.M."/>
            <person name="Picazo A."/>
            <person name="Camacho A."/>
            <person name="Rodriguez-Valera F."/>
        </authorList>
    </citation>
    <scope>NUCLEOTIDE SEQUENCE</scope>
</reference>
<name>A0A094QEV5_9ZZZZ</name>
<evidence type="ECO:0000256" key="2">
    <source>
        <dbReference type="ARBA" id="ARBA00022475"/>
    </source>
</evidence>
<keyword evidence="5" id="KW-1133">Transmembrane helix</keyword>
<dbReference type="Gene3D" id="3.10.20.310">
    <property type="entry name" value="membrane protein fhac"/>
    <property type="match status" value="1"/>
</dbReference>
<dbReference type="InterPro" id="IPR013685">
    <property type="entry name" value="POTRA_FtsQ_type"/>
</dbReference>
<keyword evidence="2" id="KW-1003">Cell membrane</keyword>
<evidence type="ECO:0000256" key="6">
    <source>
        <dbReference type="ARBA" id="ARBA00023136"/>
    </source>
</evidence>
<dbReference type="AlphaFoldDB" id="A0A094QEV5"/>
<proteinExistence type="predicted"/>
<evidence type="ECO:0000256" key="7">
    <source>
        <dbReference type="ARBA" id="ARBA00023306"/>
    </source>
</evidence>
<evidence type="ECO:0000313" key="9">
    <source>
        <dbReference type="EMBL" id="KGA20779.1"/>
    </source>
</evidence>
<keyword evidence="3" id="KW-0132">Cell division</keyword>
<protein>
    <recommendedName>
        <fullName evidence="8">POTRA domain-containing protein</fullName>
    </recommendedName>
</protein>
<dbReference type="PANTHER" id="PTHR37820:SF1">
    <property type="entry name" value="CELL DIVISION PROTEIN FTSQ"/>
    <property type="match status" value="1"/>
</dbReference>
<sequence>MKRILLKPTSLVLIFITSALAYVLGWSQIFTVKEIIVVGSPNILTEGDIRKMSQIKIGQQLARVNIQSTEGNIETIKWVRDAEISRNWIDGRVVLSVTLREPIAYFNSDQVSGQTIDSEGVLFVLPGFSSTELAVISSSSPEGALAANSLFTNLPTDFQGSISSMVAATPSSFILNTRYKGRDIKIRWGDSSQMNLKISVVNRLLAMPENKKVTVIDLLAPHAPIVS</sequence>
<keyword evidence="6" id="KW-0472">Membrane</keyword>
<dbReference type="InterPro" id="IPR034746">
    <property type="entry name" value="POTRA"/>
</dbReference>
<dbReference type="Pfam" id="PF08478">
    <property type="entry name" value="POTRA_1"/>
    <property type="match status" value="1"/>
</dbReference>
<gene>
    <name evidence="9" type="ORF">GM50_0355</name>
</gene>
<accession>A0A094QEV5</accession>
<dbReference type="PROSITE" id="PS51779">
    <property type="entry name" value="POTRA"/>
    <property type="match status" value="1"/>
</dbReference>
<dbReference type="InterPro" id="IPR050487">
    <property type="entry name" value="FtsQ_DivIB"/>
</dbReference>
<organism evidence="9">
    <name type="scientific">freshwater metagenome</name>
    <dbReference type="NCBI Taxonomy" id="449393"/>
    <lineage>
        <taxon>unclassified sequences</taxon>
        <taxon>metagenomes</taxon>
        <taxon>ecological metagenomes</taxon>
    </lineage>
</organism>